<accession>A0A0A1U729</accession>
<reference evidence="1 2" key="1">
    <citation type="submission" date="2012-10" db="EMBL/GenBank/DDBJ databases">
        <authorList>
            <person name="Zafar N."/>
            <person name="Inman J."/>
            <person name="Hall N."/>
            <person name="Lorenzi H."/>
            <person name="Caler E."/>
        </authorList>
    </citation>
    <scope>NUCLEOTIDE SEQUENCE [LARGE SCALE GENOMIC DNA]</scope>
    <source>
        <strain evidence="1 2">IP1</strain>
    </source>
</reference>
<dbReference type="GeneID" id="14886742"/>
<organism evidence="1 2">
    <name type="scientific">Entamoeba invadens IP1</name>
    <dbReference type="NCBI Taxonomy" id="370355"/>
    <lineage>
        <taxon>Eukaryota</taxon>
        <taxon>Amoebozoa</taxon>
        <taxon>Evosea</taxon>
        <taxon>Archamoebae</taxon>
        <taxon>Mastigamoebida</taxon>
        <taxon>Entamoebidae</taxon>
        <taxon>Entamoeba</taxon>
    </lineage>
</organism>
<name>A0A0A1U729_ENTIV</name>
<dbReference type="KEGG" id="eiv:EIN_411320"/>
<dbReference type="RefSeq" id="XP_004254550.1">
    <property type="nucleotide sequence ID" value="XM_004254502.1"/>
</dbReference>
<dbReference type="AlphaFoldDB" id="A0A0A1U729"/>
<dbReference type="VEuPathDB" id="AmoebaDB:EIN_411320"/>
<gene>
    <name evidence="1" type="ORF">EIN_411320</name>
</gene>
<proteinExistence type="predicted"/>
<dbReference type="Proteomes" id="UP000014680">
    <property type="component" value="Unassembled WGS sequence"/>
</dbReference>
<dbReference type="EMBL" id="KB206788">
    <property type="protein sequence ID" value="ELP87779.1"/>
    <property type="molecule type" value="Genomic_DNA"/>
</dbReference>
<protein>
    <submittedName>
        <fullName evidence="1">Uncharacterized protein</fullName>
    </submittedName>
</protein>
<keyword evidence="2" id="KW-1185">Reference proteome</keyword>
<sequence length="135" mass="14785">MFLVVLTFIATALSIGPCDNLTLGYYCYDKSIFLYCPGSDKFVESWWRCKGGSICKCGKTVSNPCAFDYSDVDFCNGRVGTYINSSIVTPPETFANDKLYSSQAQEVNESSSLGVMNDGTTIASVLFVLVLYVLL</sequence>
<evidence type="ECO:0000313" key="1">
    <source>
        <dbReference type="EMBL" id="ELP87779.1"/>
    </source>
</evidence>
<evidence type="ECO:0000313" key="2">
    <source>
        <dbReference type="Proteomes" id="UP000014680"/>
    </source>
</evidence>